<dbReference type="InterPro" id="IPR014043">
    <property type="entry name" value="Acyl_transferase_dom"/>
</dbReference>
<dbReference type="Gene3D" id="3.40.366.10">
    <property type="entry name" value="Malonyl-Coenzyme A Acyl Carrier Protein, domain 2"/>
    <property type="match status" value="1"/>
</dbReference>
<evidence type="ECO:0000256" key="2">
    <source>
        <dbReference type="ARBA" id="ARBA00022553"/>
    </source>
</evidence>
<dbReference type="OrthoDB" id="9808564at2"/>
<accession>A0A857CCA9</accession>
<dbReference type="InterPro" id="IPR050091">
    <property type="entry name" value="PKS_NRPS_Biosynth_Enz"/>
</dbReference>
<dbReference type="SUPFAM" id="SSF52151">
    <property type="entry name" value="FabD/lysophospholipase-like"/>
    <property type="match status" value="1"/>
</dbReference>
<dbReference type="Proteomes" id="UP000435648">
    <property type="component" value="Chromosome"/>
</dbReference>
<dbReference type="KEGG" id="siw:GH266_20465"/>
<keyword evidence="4" id="KW-0808">Transferase</keyword>
<dbReference type="Pfam" id="PF00698">
    <property type="entry name" value="Acyl_transf_1"/>
    <property type="match status" value="1"/>
</dbReference>
<keyword evidence="2" id="KW-0597">Phosphoprotein</keyword>
<dbReference type="PANTHER" id="PTHR43775">
    <property type="entry name" value="FATTY ACID SYNTHASE"/>
    <property type="match status" value="1"/>
</dbReference>
<gene>
    <name evidence="4" type="ORF">GH266_20465</name>
</gene>
<name>A0A857CCA9_9HYPH</name>
<dbReference type="GO" id="GO:0006633">
    <property type="term" value="P:fatty acid biosynthetic process"/>
    <property type="evidence" value="ECO:0007669"/>
    <property type="project" value="TreeGrafter"/>
</dbReference>
<evidence type="ECO:0000313" key="4">
    <source>
        <dbReference type="EMBL" id="QGZ36656.1"/>
    </source>
</evidence>
<evidence type="ECO:0000259" key="3">
    <source>
        <dbReference type="SMART" id="SM00827"/>
    </source>
</evidence>
<evidence type="ECO:0000313" key="5">
    <source>
        <dbReference type="Proteomes" id="UP000435648"/>
    </source>
</evidence>
<proteinExistence type="predicted"/>
<feature type="domain" description="Malonyl-CoA:ACP transacylase (MAT)" evidence="3">
    <location>
        <begin position="13"/>
        <end position="314"/>
    </location>
</feature>
<organism evidence="4 5">
    <name type="scientific">Stappia indica</name>
    <dbReference type="NCBI Taxonomy" id="538381"/>
    <lineage>
        <taxon>Bacteria</taxon>
        <taxon>Pseudomonadati</taxon>
        <taxon>Pseudomonadota</taxon>
        <taxon>Alphaproteobacteria</taxon>
        <taxon>Hyphomicrobiales</taxon>
        <taxon>Stappiaceae</taxon>
        <taxon>Stappia</taxon>
    </lineage>
</organism>
<sequence>MPPAPKSLPLVFCFAGQGSQYYHMAADLLAEEPVFRQWMEIGDAIVRDRHGVSPLAEIHASGRRASEPFDRLEHTHPAIFMTQFAMAKLLQHKGIRPDMLLGVSLGEFAAMSVAGMVPFETALAAVARQPRLFLESCAPGALIAVLGPPSLRESEPRLGHLAELAGINAERHHVLAMPGENVAEVEAILTRLDAPFQRLPVPFAFHSSWIEPARAAVVADAATERLESPFWPVWSACLSAPVKPGIPDLAWRIVREPMRLGASVAAIEAQGGAHYIDLSATGSLAAIIRQDLGEASPSRISAVLSPFGGNLRRLAKLLEAA</sequence>
<dbReference type="InterPro" id="IPR001227">
    <property type="entry name" value="Ac_transferase_dom_sf"/>
</dbReference>
<dbReference type="AlphaFoldDB" id="A0A857CCA9"/>
<dbReference type="InterPro" id="IPR016035">
    <property type="entry name" value="Acyl_Trfase/lysoPLipase"/>
</dbReference>
<dbReference type="PANTHER" id="PTHR43775:SF37">
    <property type="entry name" value="SI:DKEY-61P9.11"/>
    <property type="match status" value="1"/>
</dbReference>
<dbReference type="GO" id="GO:0004312">
    <property type="term" value="F:fatty acid synthase activity"/>
    <property type="evidence" value="ECO:0007669"/>
    <property type="project" value="TreeGrafter"/>
</dbReference>
<evidence type="ECO:0000256" key="1">
    <source>
        <dbReference type="ARBA" id="ARBA00022450"/>
    </source>
</evidence>
<keyword evidence="4" id="KW-0012">Acyltransferase</keyword>
<protein>
    <submittedName>
        <fullName evidence="4">Acyltransferase domain-containing protein</fullName>
    </submittedName>
</protein>
<dbReference type="EMBL" id="CP046908">
    <property type="protein sequence ID" value="QGZ36656.1"/>
    <property type="molecule type" value="Genomic_DNA"/>
</dbReference>
<keyword evidence="1" id="KW-0596">Phosphopantetheine</keyword>
<dbReference type="SMART" id="SM00827">
    <property type="entry name" value="PKS_AT"/>
    <property type="match status" value="1"/>
</dbReference>
<dbReference type="RefSeq" id="WP_158195480.1">
    <property type="nucleotide sequence ID" value="NZ_CP046908.1"/>
</dbReference>
<reference evidence="4 5" key="1">
    <citation type="submission" date="2019-12" db="EMBL/GenBank/DDBJ databases">
        <title>The genome of Stappia indica PHM037.</title>
        <authorList>
            <person name="Kacar D."/>
            <person name="Galan B."/>
            <person name="Canedo L."/>
            <person name="Rodriguez P."/>
            <person name="de la Calle F."/>
            <person name="Garcia J.L."/>
        </authorList>
    </citation>
    <scope>NUCLEOTIDE SEQUENCE [LARGE SCALE GENOMIC DNA]</scope>
    <source>
        <strain evidence="4 5">PHM037</strain>
    </source>
</reference>